<sequence>MNLDFLKGVRVIESSAFIAAPLAGLTLAQFGAEVIRLDMTGGGIDYERMPRMPDGTSLYWTGLNKQKRSVALDLRKPEGRDLARKLVCAPGPDAGILLTNIGVPWLSHAALAEGRPDVITCTIEGNADGSSAVDYTVNCATGYPHATGDGREPVNSPLPAWDACCGYQAAMAVVSAVLRRRQTGQGAELRLALSDVAFALMSHLGTLAQAELLGEDREPLGNHLYGAFGRDFVTRDGNRVMVAAISKGQWQSLVRTCGLAEAVAAIEARTGAKLAEEAQRFAHRDAIAAACEPWFRARTLAQAKTALDDGGVCWGLYQTATQMLARDGRAGSANPLFERIATAGAGEHWALGTPVREPRATRQPTQGASRLGQHTDQVLGELLGLSARQLSDLHAAGVVAGPSGDPRGAH</sequence>
<dbReference type="HOGENOM" id="CLU_033975_0_1_4"/>
<dbReference type="InterPro" id="IPR023606">
    <property type="entry name" value="CoA-Trfase_III_dom_1_sf"/>
</dbReference>
<dbReference type="EMBL" id="HE965806">
    <property type="protein sequence ID" value="CCJ54865.1"/>
    <property type="molecule type" value="Genomic_DNA"/>
</dbReference>
<dbReference type="Proteomes" id="UP000007564">
    <property type="component" value="Chromosome"/>
</dbReference>
<proteinExistence type="predicted"/>
<dbReference type="GeneID" id="56480848"/>
<dbReference type="SUPFAM" id="SSF89796">
    <property type="entry name" value="CoA-transferase family III (CaiB/BaiF)"/>
    <property type="match status" value="1"/>
</dbReference>
<organism evidence="2 3">
    <name type="scientific">Bordetella bronchiseptica 253</name>
    <dbReference type="NCBI Taxonomy" id="568707"/>
    <lineage>
        <taxon>Bacteria</taxon>
        <taxon>Pseudomonadati</taxon>
        <taxon>Pseudomonadota</taxon>
        <taxon>Betaproteobacteria</taxon>
        <taxon>Burkholderiales</taxon>
        <taxon>Alcaligenaceae</taxon>
        <taxon>Bordetella</taxon>
    </lineage>
</organism>
<gene>
    <name evidence="2" type="ORF">BN112_2948</name>
</gene>
<dbReference type="Gene3D" id="3.30.1540.10">
    <property type="entry name" value="formyl-coa transferase, domain 3"/>
    <property type="match status" value="1"/>
</dbReference>
<dbReference type="GO" id="GO:0003824">
    <property type="term" value="F:catalytic activity"/>
    <property type="evidence" value="ECO:0007669"/>
    <property type="project" value="InterPro"/>
</dbReference>
<dbReference type="OrthoDB" id="5294844at2"/>
<name>A0A0C6P912_BORBO</name>
<accession>A0A0C6P912</accession>
<dbReference type="InterPro" id="IPR050509">
    <property type="entry name" value="CoA-transferase_III"/>
</dbReference>
<dbReference type="KEGG" id="bbh:BN112_2948"/>
<dbReference type="InterPro" id="IPR044855">
    <property type="entry name" value="CoA-Trfase_III_dom3_sf"/>
</dbReference>
<protein>
    <submittedName>
        <fullName evidence="2">Putative dehydratase/racemase</fullName>
    </submittedName>
</protein>
<dbReference type="PANTHER" id="PTHR48228:SF5">
    <property type="entry name" value="ALPHA-METHYLACYL-COA RACEMASE"/>
    <property type="match status" value="1"/>
</dbReference>
<evidence type="ECO:0000313" key="2">
    <source>
        <dbReference type="EMBL" id="CCJ54865.1"/>
    </source>
</evidence>
<dbReference type="AlphaFoldDB" id="A0A0C6P912"/>
<dbReference type="Pfam" id="PF02515">
    <property type="entry name" value="CoA_transf_3"/>
    <property type="match status" value="1"/>
</dbReference>
<evidence type="ECO:0000256" key="1">
    <source>
        <dbReference type="SAM" id="MobiDB-lite"/>
    </source>
</evidence>
<dbReference type="Gene3D" id="3.40.50.10540">
    <property type="entry name" value="Crotonobetainyl-coa:carnitine coa-transferase, domain 1"/>
    <property type="match status" value="1"/>
</dbReference>
<reference evidence="2 3" key="1">
    <citation type="journal article" date="2012" name="BMC Genomics">
        <title>Comparative genomics of the classical Bordetella subspecies: the evolution and exchange of virulence-associated diversity amongst closely related pathogens.</title>
        <authorList>
            <person name="Park J."/>
            <person name="Zhang Y."/>
            <person name="Buboltz A.M."/>
            <person name="Zhang X."/>
            <person name="Schuster S.C."/>
            <person name="Ahuja U."/>
            <person name="Liu M."/>
            <person name="Miller J.F."/>
            <person name="Sebaihia M."/>
            <person name="Bentley S.D."/>
            <person name="Parkhill J."/>
            <person name="Harvill E.T."/>
        </authorList>
    </citation>
    <scope>NUCLEOTIDE SEQUENCE [LARGE SCALE GENOMIC DNA]</scope>
    <source>
        <strain evidence="2 3">253</strain>
    </source>
</reference>
<dbReference type="RefSeq" id="WP_003807769.1">
    <property type="nucleotide sequence ID" value="NC_019382.1"/>
</dbReference>
<evidence type="ECO:0000313" key="3">
    <source>
        <dbReference type="Proteomes" id="UP000007564"/>
    </source>
</evidence>
<feature type="compositionally biased region" description="Polar residues" evidence="1">
    <location>
        <begin position="362"/>
        <end position="373"/>
    </location>
</feature>
<dbReference type="PANTHER" id="PTHR48228">
    <property type="entry name" value="SUCCINYL-COA--D-CITRAMALATE COA-TRANSFERASE"/>
    <property type="match status" value="1"/>
</dbReference>
<dbReference type="InterPro" id="IPR003673">
    <property type="entry name" value="CoA-Trfase_fam_III"/>
</dbReference>
<feature type="region of interest" description="Disordered" evidence="1">
    <location>
        <begin position="353"/>
        <end position="373"/>
    </location>
</feature>